<evidence type="ECO:0000313" key="2">
    <source>
        <dbReference type="EMBL" id="KAE9537021.1"/>
    </source>
</evidence>
<name>A0A6G0TSP2_APHGL</name>
<evidence type="ECO:0000256" key="1">
    <source>
        <dbReference type="SAM" id="MobiDB-lite"/>
    </source>
</evidence>
<feature type="region of interest" description="Disordered" evidence="1">
    <location>
        <begin position="387"/>
        <end position="412"/>
    </location>
</feature>
<reference evidence="2 3" key="1">
    <citation type="submission" date="2019-08" db="EMBL/GenBank/DDBJ databases">
        <title>The genome of the soybean aphid Biotype 1, its phylome, world population structure and adaptation to the North American continent.</title>
        <authorList>
            <person name="Giordano R."/>
            <person name="Donthu R.K."/>
            <person name="Hernandez A.G."/>
            <person name="Wright C.L."/>
            <person name="Zimin A.V."/>
        </authorList>
    </citation>
    <scope>NUCLEOTIDE SEQUENCE [LARGE SCALE GENOMIC DNA]</scope>
    <source>
        <tissue evidence="2">Whole aphids</tissue>
    </source>
</reference>
<evidence type="ECO:0000313" key="3">
    <source>
        <dbReference type="Proteomes" id="UP000475862"/>
    </source>
</evidence>
<proteinExistence type="predicted"/>
<dbReference type="EMBL" id="VYZN01000019">
    <property type="protein sequence ID" value="KAE9537021.1"/>
    <property type="molecule type" value="Genomic_DNA"/>
</dbReference>
<sequence length="665" mass="78680">MILFDCISFSAIEQLWSELLETGTDTYRIKFHNKLINRYNKYNKNGLFARIHENITGKKKKLSEEYKEYMVLIQSYYTAASTYYFSRNYRFAYEVVTEGLNFFNSIREKLYSNDYKTQKKHVDIWNLLLLTLKLDIMTTEENNFGDTGNTRIAIRDEELKFDQIDNVKPFPSSAVLLFRRYFLYKDNITNDDSPIWHKLMRWLNNKKFWTELDDDILYRKHISMYKFLILFTISSEQVDKLSNILQAIENPVLSIEDRLLNYTATQLALNHIVKPCIEMTDNNEDVCEILKDYYSNTEITSIESTIINKLYFLYNMNTDVKAMLMTELTTNNHIINENILHVILSTVLDINIELKKDKKHIHLNKFDEAMKLLIAYTKFHDEKNIKEDEQKKSKMKKSNKTAKMSESQKSDSNEQLYNKFTNTIYTPHEKVKNLFIAYKWLMELYAVQSDNSNSYTPSFNEAKNNADVMASKEKELFGSEQLVNDEHFIYLKAKQKSKELLSSDDWEPSNIPGGWVQDTSSKTILKYFNPTEIKENNILEQLKKLRDNSKSPYINRIELFTIIFRYHWKLKQDYVAMYTSIKSAISEIVVTPEDRLRNLEAHELFTMYLMDRNEVGIKLANVLDIGQVYNTFLINPEIRCENNITLEDFWDDEVDDTNIDINNTL</sequence>
<dbReference type="AlphaFoldDB" id="A0A6G0TSP2"/>
<keyword evidence="3" id="KW-1185">Reference proteome</keyword>
<accession>A0A6G0TSP2</accession>
<dbReference type="Proteomes" id="UP000475862">
    <property type="component" value="Unassembled WGS sequence"/>
</dbReference>
<gene>
    <name evidence="2" type="ORF">AGLY_006828</name>
</gene>
<organism evidence="2 3">
    <name type="scientific">Aphis glycines</name>
    <name type="common">Soybean aphid</name>
    <dbReference type="NCBI Taxonomy" id="307491"/>
    <lineage>
        <taxon>Eukaryota</taxon>
        <taxon>Metazoa</taxon>
        <taxon>Ecdysozoa</taxon>
        <taxon>Arthropoda</taxon>
        <taxon>Hexapoda</taxon>
        <taxon>Insecta</taxon>
        <taxon>Pterygota</taxon>
        <taxon>Neoptera</taxon>
        <taxon>Paraneoptera</taxon>
        <taxon>Hemiptera</taxon>
        <taxon>Sternorrhyncha</taxon>
        <taxon>Aphidomorpha</taxon>
        <taxon>Aphidoidea</taxon>
        <taxon>Aphididae</taxon>
        <taxon>Aphidini</taxon>
        <taxon>Aphis</taxon>
        <taxon>Aphis</taxon>
    </lineage>
</organism>
<comment type="caution">
    <text evidence="2">The sequence shown here is derived from an EMBL/GenBank/DDBJ whole genome shotgun (WGS) entry which is preliminary data.</text>
</comment>
<dbReference type="OrthoDB" id="6616381at2759"/>
<protein>
    <submittedName>
        <fullName evidence="2">Uncharacterized protein</fullName>
    </submittedName>
</protein>